<evidence type="ECO:0000256" key="3">
    <source>
        <dbReference type="ARBA" id="ARBA00022722"/>
    </source>
</evidence>
<dbReference type="SUPFAM" id="SSF56219">
    <property type="entry name" value="DNase I-like"/>
    <property type="match status" value="1"/>
</dbReference>
<evidence type="ECO:0000256" key="9">
    <source>
        <dbReference type="SAM" id="Phobius"/>
    </source>
</evidence>
<keyword evidence="11" id="KW-0255">Endonuclease</keyword>
<evidence type="ECO:0000256" key="1">
    <source>
        <dbReference type="ARBA" id="ARBA00001936"/>
    </source>
</evidence>
<keyword evidence="9" id="KW-0812">Transmembrane</keyword>
<dbReference type="GO" id="GO:0004527">
    <property type="term" value="F:exonuclease activity"/>
    <property type="evidence" value="ECO:0007669"/>
    <property type="project" value="UniProtKB-KW"/>
</dbReference>
<keyword evidence="4" id="KW-0479">Metal-binding</keyword>
<dbReference type="InterPro" id="IPR005135">
    <property type="entry name" value="Endo/exonuclease/phosphatase"/>
</dbReference>
<keyword evidence="12" id="KW-1185">Reference proteome</keyword>
<evidence type="ECO:0000256" key="4">
    <source>
        <dbReference type="ARBA" id="ARBA00022723"/>
    </source>
</evidence>
<evidence type="ECO:0000256" key="5">
    <source>
        <dbReference type="ARBA" id="ARBA00022763"/>
    </source>
</evidence>
<feature type="transmembrane region" description="Helical" evidence="9">
    <location>
        <begin position="68"/>
        <end position="87"/>
    </location>
</feature>
<evidence type="ECO:0000256" key="7">
    <source>
        <dbReference type="ARBA" id="ARBA00022842"/>
    </source>
</evidence>
<evidence type="ECO:0000259" key="10">
    <source>
        <dbReference type="Pfam" id="PF03372"/>
    </source>
</evidence>
<keyword evidence="9" id="KW-1133">Transmembrane helix</keyword>
<reference evidence="11 12" key="1">
    <citation type="submission" date="2011-02" db="EMBL/GenBank/DDBJ databases">
        <authorList>
            <person name="Weinstock G."/>
            <person name="Sodergren E."/>
            <person name="Clifton S."/>
            <person name="Fulton L."/>
            <person name="Fulton B."/>
            <person name="Courtney L."/>
            <person name="Fronick C."/>
            <person name="Harrison M."/>
            <person name="Strong C."/>
            <person name="Farmer C."/>
            <person name="Delahaunty K."/>
            <person name="Markovic C."/>
            <person name="Hall O."/>
            <person name="Minx P."/>
            <person name="Tomlinson C."/>
            <person name="Mitreva M."/>
            <person name="Hou S."/>
            <person name="Chen J."/>
            <person name="Wollam A."/>
            <person name="Pepin K.H."/>
            <person name="Johnson M."/>
            <person name="Bhonagiri V."/>
            <person name="Zhang X."/>
            <person name="Suruliraj S."/>
            <person name="Warren W."/>
            <person name="Chinwalla A."/>
            <person name="Mardis E.R."/>
            <person name="Wilson R.K."/>
        </authorList>
    </citation>
    <scope>NUCLEOTIDE SEQUENCE [LARGE SCALE GENOMIC DNA]</scope>
    <source>
        <strain evidence="11 12">YIT 11841</strain>
    </source>
</reference>
<dbReference type="GO" id="GO:0046872">
    <property type="term" value="F:metal ion binding"/>
    <property type="evidence" value="ECO:0007669"/>
    <property type="project" value="UniProtKB-KW"/>
</dbReference>
<evidence type="ECO:0000256" key="6">
    <source>
        <dbReference type="ARBA" id="ARBA00022801"/>
    </source>
</evidence>
<name>F3QTG4_9BACT</name>
<feature type="transmembrane region" description="Helical" evidence="9">
    <location>
        <begin position="6"/>
        <end position="28"/>
    </location>
</feature>
<dbReference type="CDD" id="cd09084">
    <property type="entry name" value="EEP-2"/>
    <property type="match status" value="1"/>
</dbReference>
<dbReference type="Proteomes" id="UP000005546">
    <property type="component" value="Unassembled WGS sequence"/>
</dbReference>
<dbReference type="InterPro" id="IPR036691">
    <property type="entry name" value="Endo/exonu/phosph_ase_sf"/>
</dbReference>
<evidence type="ECO:0000256" key="2">
    <source>
        <dbReference type="ARBA" id="ARBA00001946"/>
    </source>
</evidence>
<dbReference type="GO" id="GO:0006281">
    <property type="term" value="P:DNA repair"/>
    <property type="evidence" value="ECO:0007669"/>
    <property type="project" value="UniProtKB-KW"/>
</dbReference>
<gene>
    <name evidence="11" type="ORF">HMPREF9442_01482</name>
</gene>
<dbReference type="RefSeq" id="WP_008626602.1">
    <property type="nucleotide sequence ID" value="NZ_GL883837.1"/>
</dbReference>
<keyword evidence="11" id="KW-0269">Exonuclease</keyword>
<keyword evidence="5" id="KW-0227">DNA damage</keyword>
<keyword evidence="3" id="KW-0540">Nuclease</keyword>
<comment type="cofactor">
    <cofactor evidence="2">
        <name>Mg(2+)</name>
        <dbReference type="ChEBI" id="CHEBI:18420"/>
    </cofactor>
</comment>
<dbReference type="GO" id="GO:0004519">
    <property type="term" value="F:endonuclease activity"/>
    <property type="evidence" value="ECO:0007669"/>
    <property type="project" value="UniProtKB-KW"/>
</dbReference>
<dbReference type="STRING" id="762982.HMPREF9442_01482"/>
<dbReference type="PANTHER" id="PTHR15822">
    <property type="entry name" value="TRAF AND TNF RECEPTOR-ASSOCIATED PROTEIN"/>
    <property type="match status" value="1"/>
</dbReference>
<proteinExistence type="predicted"/>
<evidence type="ECO:0000313" key="11">
    <source>
        <dbReference type="EMBL" id="EGG54689.1"/>
    </source>
</evidence>
<keyword evidence="7" id="KW-0460">Magnesium</keyword>
<keyword evidence="6" id="KW-0378">Hydrolase</keyword>
<dbReference type="OrthoDB" id="635146at2"/>
<sequence>MNTLKRILIQLSIGANIMAAFMLWACGLSSGLNPAVHSHVALFGLGFPLLLLLNIAFIFFWLVFSIRYVWLPFVGMLLSVSYIYDYCPVNWPEKRPEDALKLLTYNTEFLARGEKDAEGRYPILDYLVASEADIICLQEGVAPKNLKSEYVDSIMAKAGYHIRRLHDGKAEPQFVYSRLPVLSVHRIAYESTTNGSLAVELLYGQDTVLLVNNHLESYKLTPEDKMKYKEIIKDPESGHAESNSRELVRKMAGASRLRGPQVDSVLNYVEKSGRKAVIVCGDLNDSPISYSCHRLSSRLKSAFRQSGNGLGLSYNQKGFYFRIDHIFVSDYWQTYETHVDKTAPWSDHYPMITYLKKHKKEN</sequence>
<dbReference type="PANTHER" id="PTHR15822:SF4">
    <property type="entry name" value="TYROSYL-DNA PHOSPHODIESTERASE 2"/>
    <property type="match status" value="1"/>
</dbReference>
<keyword evidence="8" id="KW-0234">DNA repair</keyword>
<feature type="domain" description="Endonuclease/exonuclease/phosphatase" evidence="10">
    <location>
        <begin position="103"/>
        <end position="348"/>
    </location>
</feature>
<organism evidence="11 12">
    <name type="scientific">Paraprevotella xylaniphila YIT 11841</name>
    <dbReference type="NCBI Taxonomy" id="762982"/>
    <lineage>
        <taxon>Bacteria</taxon>
        <taxon>Pseudomonadati</taxon>
        <taxon>Bacteroidota</taxon>
        <taxon>Bacteroidia</taxon>
        <taxon>Bacteroidales</taxon>
        <taxon>Prevotellaceae</taxon>
        <taxon>Paraprevotella</taxon>
    </lineage>
</organism>
<dbReference type="AlphaFoldDB" id="F3QTG4"/>
<accession>F3QTG4</accession>
<dbReference type="InterPro" id="IPR051547">
    <property type="entry name" value="TDP2-like"/>
</dbReference>
<dbReference type="EMBL" id="AFBR01000036">
    <property type="protein sequence ID" value="EGG54689.1"/>
    <property type="molecule type" value="Genomic_DNA"/>
</dbReference>
<dbReference type="Pfam" id="PF03372">
    <property type="entry name" value="Exo_endo_phos"/>
    <property type="match status" value="1"/>
</dbReference>
<protein>
    <submittedName>
        <fullName evidence="11">Endonuclease/exonuclease/phosphatase family protein</fullName>
    </submittedName>
</protein>
<evidence type="ECO:0000313" key="12">
    <source>
        <dbReference type="Proteomes" id="UP000005546"/>
    </source>
</evidence>
<feature type="transmembrane region" description="Helical" evidence="9">
    <location>
        <begin position="40"/>
        <end position="62"/>
    </location>
</feature>
<evidence type="ECO:0000256" key="8">
    <source>
        <dbReference type="ARBA" id="ARBA00023204"/>
    </source>
</evidence>
<comment type="cofactor">
    <cofactor evidence="1">
        <name>Mn(2+)</name>
        <dbReference type="ChEBI" id="CHEBI:29035"/>
    </cofactor>
</comment>
<keyword evidence="9" id="KW-0472">Membrane</keyword>
<dbReference type="eggNOG" id="COG0708">
    <property type="taxonomic scope" value="Bacteria"/>
</dbReference>
<dbReference type="Gene3D" id="3.60.10.10">
    <property type="entry name" value="Endonuclease/exonuclease/phosphatase"/>
    <property type="match status" value="1"/>
</dbReference>
<comment type="caution">
    <text evidence="11">The sequence shown here is derived from an EMBL/GenBank/DDBJ whole genome shotgun (WGS) entry which is preliminary data.</text>
</comment>
<dbReference type="HOGENOM" id="CLU_060500_0_1_10"/>